<dbReference type="KEGG" id="amob:HG15A2_09140"/>
<keyword evidence="2" id="KW-1185">Reference proteome</keyword>
<organism evidence="1 2">
    <name type="scientific">Adhaeretor mobilis</name>
    <dbReference type="NCBI Taxonomy" id="1930276"/>
    <lineage>
        <taxon>Bacteria</taxon>
        <taxon>Pseudomonadati</taxon>
        <taxon>Planctomycetota</taxon>
        <taxon>Planctomycetia</taxon>
        <taxon>Pirellulales</taxon>
        <taxon>Lacipirellulaceae</taxon>
        <taxon>Adhaeretor</taxon>
    </lineage>
</organism>
<dbReference type="Proteomes" id="UP000319852">
    <property type="component" value="Chromosome"/>
</dbReference>
<accession>A0A517MRZ6</accession>
<proteinExistence type="predicted"/>
<dbReference type="AlphaFoldDB" id="A0A517MRZ6"/>
<evidence type="ECO:0000313" key="2">
    <source>
        <dbReference type="Proteomes" id="UP000319852"/>
    </source>
</evidence>
<sequence>MRFLLRGALVGSWDPFRGQSGNQNLTLGSEWAVGSEQWLGGVLSIKLRILLLDPRL</sequence>
<dbReference type="EMBL" id="CP036263">
    <property type="protein sequence ID" value="QDS97650.1"/>
    <property type="molecule type" value="Genomic_DNA"/>
</dbReference>
<name>A0A517MRZ6_9BACT</name>
<gene>
    <name evidence="1" type="ORF">HG15A2_09140</name>
</gene>
<reference evidence="1 2" key="1">
    <citation type="submission" date="2019-02" db="EMBL/GenBank/DDBJ databases">
        <title>Deep-cultivation of Planctomycetes and their phenomic and genomic characterization uncovers novel biology.</title>
        <authorList>
            <person name="Wiegand S."/>
            <person name="Jogler M."/>
            <person name="Boedeker C."/>
            <person name="Pinto D."/>
            <person name="Vollmers J."/>
            <person name="Rivas-Marin E."/>
            <person name="Kohn T."/>
            <person name="Peeters S.H."/>
            <person name="Heuer A."/>
            <person name="Rast P."/>
            <person name="Oberbeckmann S."/>
            <person name="Bunk B."/>
            <person name="Jeske O."/>
            <person name="Meyerdierks A."/>
            <person name="Storesund J.E."/>
            <person name="Kallscheuer N."/>
            <person name="Luecker S."/>
            <person name="Lage O.M."/>
            <person name="Pohl T."/>
            <person name="Merkel B.J."/>
            <person name="Hornburger P."/>
            <person name="Mueller R.-W."/>
            <person name="Bruemmer F."/>
            <person name="Labrenz M."/>
            <person name="Spormann A.M."/>
            <person name="Op den Camp H."/>
            <person name="Overmann J."/>
            <person name="Amann R."/>
            <person name="Jetten M.S.M."/>
            <person name="Mascher T."/>
            <person name="Medema M.H."/>
            <person name="Devos D.P."/>
            <person name="Kaster A.-K."/>
            <person name="Ovreas L."/>
            <person name="Rohde M."/>
            <person name="Galperin M.Y."/>
            <person name="Jogler C."/>
        </authorList>
    </citation>
    <scope>NUCLEOTIDE SEQUENCE [LARGE SCALE GENOMIC DNA]</scope>
    <source>
        <strain evidence="1 2">HG15A2</strain>
    </source>
</reference>
<protein>
    <submittedName>
        <fullName evidence="1">Uncharacterized protein</fullName>
    </submittedName>
</protein>
<evidence type="ECO:0000313" key="1">
    <source>
        <dbReference type="EMBL" id="QDS97650.1"/>
    </source>
</evidence>